<dbReference type="InterPro" id="IPR032739">
    <property type="entry name" value="MRNIP"/>
</dbReference>
<proteinExistence type="predicted"/>
<accession>A0AAP0B633</accession>
<dbReference type="PANTHER" id="PTHR15863:SF2">
    <property type="entry name" value="MRN COMPLEX-INTERACTING PROTEIN"/>
    <property type="match status" value="1"/>
</dbReference>
<dbReference type="Proteomes" id="UP001418222">
    <property type="component" value="Unassembled WGS sequence"/>
</dbReference>
<evidence type="ECO:0000259" key="2">
    <source>
        <dbReference type="Pfam" id="PF15749"/>
    </source>
</evidence>
<reference evidence="3 4" key="1">
    <citation type="journal article" date="2022" name="Nat. Plants">
        <title>Genomes of leafy and leafless Platanthera orchids illuminate the evolution of mycoheterotrophy.</title>
        <authorList>
            <person name="Li M.H."/>
            <person name="Liu K.W."/>
            <person name="Li Z."/>
            <person name="Lu H.C."/>
            <person name="Ye Q.L."/>
            <person name="Zhang D."/>
            <person name="Wang J.Y."/>
            <person name="Li Y.F."/>
            <person name="Zhong Z.M."/>
            <person name="Liu X."/>
            <person name="Yu X."/>
            <person name="Liu D.K."/>
            <person name="Tu X.D."/>
            <person name="Liu B."/>
            <person name="Hao Y."/>
            <person name="Liao X.Y."/>
            <person name="Jiang Y.T."/>
            <person name="Sun W.H."/>
            <person name="Chen J."/>
            <person name="Chen Y.Q."/>
            <person name="Ai Y."/>
            <person name="Zhai J.W."/>
            <person name="Wu S.S."/>
            <person name="Zhou Z."/>
            <person name="Hsiao Y.Y."/>
            <person name="Wu W.L."/>
            <person name="Chen Y.Y."/>
            <person name="Lin Y.F."/>
            <person name="Hsu J.L."/>
            <person name="Li C.Y."/>
            <person name="Wang Z.W."/>
            <person name="Zhao X."/>
            <person name="Zhong W.Y."/>
            <person name="Ma X.K."/>
            <person name="Ma L."/>
            <person name="Huang J."/>
            <person name="Chen G.Z."/>
            <person name="Huang M.Z."/>
            <person name="Huang L."/>
            <person name="Peng D.H."/>
            <person name="Luo Y.B."/>
            <person name="Zou S.Q."/>
            <person name="Chen S.P."/>
            <person name="Lan S."/>
            <person name="Tsai W.C."/>
            <person name="Van de Peer Y."/>
            <person name="Liu Z.J."/>
        </authorList>
    </citation>
    <scope>NUCLEOTIDE SEQUENCE [LARGE SCALE GENOMIC DNA]</scope>
    <source>
        <strain evidence="3">Lor287</strain>
    </source>
</reference>
<dbReference type="InterPro" id="IPR049472">
    <property type="entry name" value="MRNIP_N"/>
</dbReference>
<dbReference type="GO" id="GO:0003682">
    <property type="term" value="F:chromatin binding"/>
    <property type="evidence" value="ECO:0007669"/>
    <property type="project" value="TreeGrafter"/>
</dbReference>
<dbReference type="GO" id="GO:0007095">
    <property type="term" value="P:mitotic G2 DNA damage checkpoint signaling"/>
    <property type="evidence" value="ECO:0007669"/>
    <property type="project" value="TreeGrafter"/>
</dbReference>
<gene>
    <name evidence="3" type="ORF">KSP39_PZI016297</name>
</gene>
<dbReference type="GO" id="GO:0005634">
    <property type="term" value="C:nucleus"/>
    <property type="evidence" value="ECO:0007669"/>
    <property type="project" value="TreeGrafter"/>
</dbReference>
<protein>
    <recommendedName>
        <fullName evidence="2">MRN complex-interacting protein N-terminal domain-containing protein</fullName>
    </recommendedName>
</protein>
<feature type="region of interest" description="Disordered" evidence="1">
    <location>
        <begin position="121"/>
        <end position="144"/>
    </location>
</feature>
<dbReference type="EMBL" id="JBBWWQ010000014">
    <property type="protein sequence ID" value="KAK8930485.1"/>
    <property type="molecule type" value="Genomic_DNA"/>
</dbReference>
<evidence type="ECO:0000313" key="4">
    <source>
        <dbReference type="Proteomes" id="UP001418222"/>
    </source>
</evidence>
<organism evidence="3 4">
    <name type="scientific">Platanthera zijinensis</name>
    <dbReference type="NCBI Taxonomy" id="2320716"/>
    <lineage>
        <taxon>Eukaryota</taxon>
        <taxon>Viridiplantae</taxon>
        <taxon>Streptophyta</taxon>
        <taxon>Embryophyta</taxon>
        <taxon>Tracheophyta</taxon>
        <taxon>Spermatophyta</taxon>
        <taxon>Magnoliopsida</taxon>
        <taxon>Liliopsida</taxon>
        <taxon>Asparagales</taxon>
        <taxon>Orchidaceae</taxon>
        <taxon>Orchidoideae</taxon>
        <taxon>Orchideae</taxon>
        <taxon>Orchidinae</taxon>
        <taxon>Platanthera</taxon>
    </lineage>
</organism>
<dbReference type="AlphaFoldDB" id="A0AAP0B633"/>
<dbReference type="Pfam" id="PF15749">
    <property type="entry name" value="MRNIP"/>
    <property type="match status" value="1"/>
</dbReference>
<feature type="compositionally biased region" description="Acidic residues" evidence="1">
    <location>
        <begin position="121"/>
        <end position="130"/>
    </location>
</feature>
<dbReference type="PANTHER" id="PTHR15863">
    <property type="entry name" value="MRN COMPLEX-INTERACTING PROTEIN"/>
    <property type="match status" value="1"/>
</dbReference>
<evidence type="ECO:0000256" key="1">
    <source>
        <dbReference type="SAM" id="MobiDB-lite"/>
    </source>
</evidence>
<comment type="caution">
    <text evidence="3">The sequence shown here is derived from an EMBL/GenBank/DDBJ whole genome shotgun (WGS) entry which is preliminary data.</text>
</comment>
<keyword evidence="4" id="KW-1185">Reference proteome</keyword>
<name>A0AAP0B633_9ASPA</name>
<sequence length="418" mass="47407">MSPFSFSYSSLSLNRKMPFLFIAVQCVQCSTMQVKQQKKTNNKWVCVVCNQRQSVLRIHARGLIARELRNFVQEFNLSRMKQESGVQDFFRPTSDGYNSASVYKGRSTKVEKKSTSRWSEYLDDGEDDGETISGDDLGDLHPLGDCSRVEDEDVPWNKFRQREVTQKGLNSLSRPQRITKRFVVIGSKENHMEWSSMKLQVCSKNSDSEVDDEEVDCRCHESSLDSNASSSSDEEGPMTEDDINQLIENHGALLKTSRKSKMLAKKQAEEIVSLKLAVSHIKYKNSLIKDLQRKLERQKRIVANFSKIDALKRAAKSKRNSKVTLSQRRGKAPVVPQPAIHKVILPSHRYDQGHIHGHWRVENLPCKNTHLFHANSAAALLAAADPERQAAALLAAAGFVEIHSKFLLRILKPETEED</sequence>
<feature type="domain" description="MRN complex-interacting protein N-terminal" evidence="2">
    <location>
        <begin position="24"/>
        <end position="121"/>
    </location>
</feature>
<evidence type="ECO:0000313" key="3">
    <source>
        <dbReference type="EMBL" id="KAK8930485.1"/>
    </source>
</evidence>